<feature type="non-terminal residue" evidence="2">
    <location>
        <position position="78"/>
    </location>
</feature>
<name>A0A7R9R0C4_9ACAR</name>
<evidence type="ECO:0000313" key="3">
    <source>
        <dbReference type="Proteomes" id="UP000728032"/>
    </source>
</evidence>
<accession>A0A7R9R0C4</accession>
<feature type="compositionally biased region" description="Gly residues" evidence="1">
    <location>
        <begin position="68"/>
        <end position="78"/>
    </location>
</feature>
<organism evidence="2">
    <name type="scientific">Oppiella nova</name>
    <dbReference type="NCBI Taxonomy" id="334625"/>
    <lineage>
        <taxon>Eukaryota</taxon>
        <taxon>Metazoa</taxon>
        <taxon>Ecdysozoa</taxon>
        <taxon>Arthropoda</taxon>
        <taxon>Chelicerata</taxon>
        <taxon>Arachnida</taxon>
        <taxon>Acari</taxon>
        <taxon>Acariformes</taxon>
        <taxon>Sarcoptiformes</taxon>
        <taxon>Oribatida</taxon>
        <taxon>Brachypylina</taxon>
        <taxon>Oppioidea</taxon>
        <taxon>Oppiidae</taxon>
        <taxon>Oppiella</taxon>
    </lineage>
</organism>
<keyword evidence="3" id="KW-1185">Reference proteome</keyword>
<dbReference type="EMBL" id="CAJPVJ010035390">
    <property type="protein sequence ID" value="CAG2181085.1"/>
    <property type="molecule type" value="Genomic_DNA"/>
</dbReference>
<feature type="region of interest" description="Disordered" evidence="1">
    <location>
        <begin position="1"/>
        <end position="78"/>
    </location>
</feature>
<gene>
    <name evidence="2" type="ORF">ONB1V03_LOCUS20506</name>
</gene>
<dbReference type="EMBL" id="OC950215">
    <property type="protein sequence ID" value="CAD7663948.1"/>
    <property type="molecule type" value="Genomic_DNA"/>
</dbReference>
<feature type="compositionally biased region" description="Gly residues" evidence="1">
    <location>
        <begin position="39"/>
        <end position="61"/>
    </location>
</feature>
<evidence type="ECO:0000256" key="1">
    <source>
        <dbReference type="SAM" id="MobiDB-lite"/>
    </source>
</evidence>
<dbReference type="Proteomes" id="UP000728032">
    <property type="component" value="Unassembled WGS sequence"/>
</dbReference>
<proteinExistence type="predicted"/>
<protein>
    <submittedName>
        <fullName evidence="2">Uncharacterized protein</fullName>
    </submittedName>
</protein>
<reference evidence="2" key="1">
    <citation type="submission" date="2020-11" db="EMBL/GenBank/DDBJ databases">
        <authorList>
            <person name="Tran Van P."/>
        </authorList>
    </citation>
    <scope>NUCLEOTIDE SEQUENCE</scope>
</reference>
<sequence length="78" mass="7306">MATAHLLANPEGSDAEVVNGNQNGGYGDGSGSNRPQESGGVGNRGTIGVGGNGGASSGGGYSVTVGTVGYGRGSTAGY</sequence>
<dbReference type="AlphaFoldDB" id="A0A7R9R0C4"/>
<evidence type="ECO:0000313" key="2">
    <source>
        <dbReference type="EMBL" id="CAD7663948.1"/>
    </source>
</evidence>